<dbReference type="InterPro" id="IPR028877">
    <property type="entry name" value="Ribosomal_eL20"/>
</dbReference>
<dbReference type="HAMAP" id="MF_00273">
    <property type="entry name" value="Ribosomal_eL20"/>
    <property type="match status" value="1"/>
</dbReference>
<protein>
    <recommendedName>
        <fullName evidence="3">Large ribosomal subunit protein eL20</fullName>
    </recommendedName>
</protein>
<dbReference type="GO" id="GO:0070180">
    <property type="term" value="F:large ribosomal subunit rRNA binding"/>
    <property type="evidence" value="ECO:0007669"/>
    <property type="project" value="UniProtKB-UniRule"/>
</dbReference>
<dbReference type="GeneID" id="71853553"/>
<dbReference type="SUPFAM" id="SSF160374">
    <property type="entry name" value="RplX-like"/>
    <property type="match status" value="1"/>
</dbReference>
<dbReference type="NCBIfam" id="NF001981">
    <property type="entry name" value="PRK00773.1-1"/>
    <property type="match status" value="1"/>
</dbReference>
<evidence type="ECO:0000256" key="1">
    <source>
        <dbReference type="ARBA" id="ARBA00022980"/>
    </source>
</evidence>
<accession>A0ABD5NZ33</accession>
<comment type="similarity">
    <text evidence="3">Belongs to the eukaryotic ribosomal protein eL20 family.</text>
</comment>
<evidence type="ECO:0000313" key="5">
    <source>
        <dbReference type="EMBL" id="MFC4246969.1"/>
    </source>
</evidence>
<sequence length="58" mass="6667">MNQYTVTGRFKNRDGYAEFETALEAENEDVAREHVLSQLGSRHGLKRTQIDLSEVEAR</sequence>
<dbReference type="RefSeq" id="WP_246973719.1">
    <property type="nucleotide sequence ID" value="NZ_CP095397.1"/>
</dbReference>
<dbReference type="Pfam" id="PF01775">
    <property type="entry name" value="Ribosomal_L18A"/>
    <property type="match status" value="1"/>
</dbReference>
<evidence type="ECO:0000256" key="2">
    <source>
        <dbReference type="ARBA" id="ARBA00023274"/>
    </source>
</evidence>
<dbReference type="EMBL" id="JBHSDJ010000023">
    <property type="protein sequence ID" value="MFC4246969.1"/>
    <property type="molecule type" value="Genomic_DNA"/>
</dbReference>
<dbReference type="GO" id="GO:0006412">
    <property type="term" value="P:translation"/>
    <property type="evidence" value="ECO:0007669"/>
    <property type="project" value="UniProtKB-UniRule"/>
</dbReference>
<gene>
    <name evidence="3 5" type="primary">rpl18a</name>
    <name evidence="3" type="synonym">rpl20e</name>
    <name evidence="3" type="synonym">rplX</name>
    <name evidence="5" type="ORF">ACFOZ7_08150</name>
</gene>
<dbReference type="Proteomes" id="UP001595821">
    <property type="component" value="Unassembled WGS sequence"/>
</dbReference>
<dbReference type="Gene3D" id="3.10.20.10">
    <property type="match status" value="1"/>
</dbReference>
<comment type="caution">
    <text evidence="5">The sequence shown here is derived from an EMBL/GenBank/DDBJ whole genome shotgun (WGS) entry which is preliminary data.</text>
</comment>
<organism evidence="5 6">
    <name type="scientific">Natribaculum luteum</name>
    <dbReference type="NCBI Taxonomy" id="1586232"/>
    <lineage>
        <taxon>Archaea</taxon>
        <taxon>Methanobacteriati</taxon>
        <taxon>Methanobacteriota</taxon>
        <taxon>Stenosarchaea group</taxon>
        <taxon>Halobacteria</taxon>
        <taxon>Halobacteriales</taxon>
        <taxon>Natrialbaceae</taxon>
        <taxon>Natribaculum</taxon>
    </lineage>
</organism>
<proteinExistence type="inferred from homology"/>
<keyword evidence="1 3" id="KW-0689">Ribosomal protein</keyword>
<feature type="domain" description="Large ribosomal subunit protein eL20" evidence="4">
    <location>
        <begin position="1"/>
        <end position="56"/>
    </location>
</feature>
<dbReference type="AlphaFoldDB" id="A0ABD5NZ33"/>
<dbReference type="GO" id="GO:1990904">
    <property type="term" value="C:ribonucleoprotein complex"/>
    <property type="evidence" value="ECO:0007669"/>
    <property type="project" value="UniProtKB-KW"/>
</dbReference>
<dbReference type="GO" id="GO:0005840">
    <property type="term" value="C:ribosome"/>
    <property type="evidence" value="ECO:0007669"/>
    <property type="project" value="UniProtKB-KW"/>
</dbReference>
<comment type="subunit">
    <text evidence="3">Part of the 50S ribosomal subunit. Binds 23S rRNA.</text>
</comment>
<evidence type="ECO:0000259" key="4">
    <source>
        <dbReference type="Pfam" id="PF01775"/>
    </source>
</evidence>
<evidence type="ECO:0000256" key="3">
    <source>
        <dbReference type="HAMAP-Rule" id="MF_00273"/>
    </source>
</evidence>
<keyword evidence="2 3" id="KW-0687">Ribonucleoprotein</keyword>
<reference evidence="5 6" key="1">
    <citation type="journal article" date="2014" name="Int. J. Syst. Evol. Microbiol.">
        <title>Complete genome sequence of Corynebacterium casei LMG S-19264T (=DSM 44701T), isolated from a smear-ripened cheese.</title>
        <authorList>
            <consortium name="US DOE Joint Genome Institute (JGI-PGF)"/>
            <person name="Walter F."/>
            <person name="Albersmeier A."/>
            <person name="Kalinowski J."/>
            <person name="Ruckert C."/>
        </authorList>
    </citation>
    <scope>NUCLEOTIDE SEQUENCE [LARGE SCALE GENOMIC DNA]</scope>
    <source>
        <strain evidence="5 6">IBRC-M 10912</strain>
    </source>
</reference>
<evidence type="ECO:0000313" key="6">
    <source>
        <dbReference type="Proteomes" id="UP001595821"/>
    </source>
</evidence>
<name>A0ABD5NZ33_9EURY</name>
<keyword evidence="3" id="KW-0699">rRNA-binding</keyword>
<keyword evidence="3" id="KW-0694">RNA-binding</keyword>
<dbReference type="InterPro" id="IPR023573">
    <property type="entry name" value="Ribosomal_eL20_dom"/>
</dbReference>